<keyword evidence="1" id="KW-1133">Transmembrane helix</keyword>
<reference evidence="2" key="1">
    <citation type="submission" date="2021-05" db="EMBL/GenBank/DDBJ databases">
        <authorList>
            <person name="Alioto T."/>
            <person name="Alioto T."/>
            <person name="Gomez Garrido J."/>
        </authorList>
    </citation>
    <scope>NUCLEOTIDE SEQUENCE</scope>
</reference>
<name>A0A8D9AKL2_9HEMI</name>
<organism evidence="2">
    <name type="scientific">Cacopsylla melanoneura</name>
    <dbReference type="NCBI Taxonomy" id="428564"/>
    <lineage>
        <taxon>Eukaryota</taxon>
        <taxon>Metazoa</taxon>
        <taxon>Ecdysozoa</taxon>
        <taxon>Arthropoda</taxon>
        <taxon>Hexapoda</taxon>
        <taxon>Insecta</taxon>
        <taxon>Pterygota</taxon>
        <taxon>Neoptera</taxon>
        <taxon>Paraneoptera</taxon>
        <taxon>Hemiptera</taxon>
        <taxon>Sternorrhyncha</taxon>
        <taxon>Psylloidea</taxon>
        <taxon>Psyllidae</taxon>
        <taxon>Psyllinae</taxon>
        <taxon>Cacopsylla</taxon>
    </lineage>
</organism>
<dbReference type="AlphaFoldDB" id="A0A8D9AKL2"/>
<keyword evidence="1" id="KW-0472">Membrane</keyword>
<accession>A0A8D9AKL2</accession>
<proteinExistence type="predicted"/>
<feature type="transmembrane region" description="Helical" evidence="1">
    <location>
        <begin position="43"/>
        <end position="62"/>
    </location>
</feature>
<evidence type="ECO:0000256" key="1">
    <source>
        <dbReference type="SAM" id="Phobius"/>
    </source>
</evidence>
<protein>
    <submittedName>
        <fullName evidence="2">Uncharacterized protein</fullName>
    </submittedName>
</protein>
<keyword evidence="1" id="KW-0812">Transmembrane</keyword>
<dbReference type="EMBL" id="HBUF01575761">
    <property type="protein sequence ID" value="CAG6768248.1"/>
    <property type="molecule type" value="Transcribed_RNA"/>
</dbReference>
<sequence>MSPFSLCLPSFLSRHFFLGLLTPLEKKNRIYDFLFLFSRERKFIFRIIITLGSLYIIQFYPVPRDVQILKGKVSVTGFLNLKGKVSVTHFLKRQGFSYLFS</sequence>
<evidence type="ECO:0000313" key="2">
    <source>
        <dbReference type="EMBL" id="CAG6768248.1"/>
    </source>
</evidence>